<dbReference type="KEGG" id="rom:EI983_00185"/>
<dbReference type="AlphaFoldDB" id="A0A6I6IKF4"/>
<protein>
    <submittedName>
        <fullName evidence="1">Histidine phosphatase family protein</fullName>
    </submittedName>
</protein>
<evidence type="ECO:0000313" key="1">
    <source>
        <dbReference type="EMBL" id="QGX96772.1"/>
    </source>
</evidence>
<dbReference type="Proteomes" id="UP000428330">
    <property type="component" value="Plasmid pMME07001"/>
</dbReference>
<name>A0A6I6IKF4_9RHOB</name>
<dbReference type="EMBL" id="CP034347">
    <property type="protein sequence ID" value="QGX96772.1"/>
    <property type="molecule type" value="Genomic_DNA"/>
</dbReference>
<accession>A0A6I6IKF4</accession>
<dbReference type="RefSeq" id="WP_157705209.1">
    <property type="nucleotide sequence ID" value="NZ_CP034347.1"/>
</dbReference>
<keyword evidence="1" id="KW-0614">Plasmid</keyword>
<reference evidence="1 2" key="1">
    <citation type="submission" date="2018-12" db="EMBL/GenBank/DDBJ databases">
        <title>Complete genome sequence of Roseovarius sp. MME-070.</title>
        <authorList>
            <person name="Nam Y.-D."/>
            <person name="Kang J."/>
            <person name="Chung W.-H."/>
            <person name="Park Y.S."/>
        </authorList>
    </citation>
    <scope>NUCLEOTIDE SEQUENCE [LARGE SCALE GENOMIC DNA]</scope>
    <source>
        <strain evidence="1 2">MME-070</strain>
        <plasmid evidence="2">pmme07001</plasmid>
    </source>
</reference>
<evidence type="ECO:0000313" key="2">
    <source>
        <dbReference type="Proteomes" id="UP000428330"/>
    </source>
</evidence>
<proteinExistence type="predicted"/>
<keyword evidence="2" id="KW-1185">Reference proteome</keyword>
<gene>
    <name evidence="1" type="ORF">EI983_00185</name>
</gene>
<organism evidence="1 2">
    <name type="scientific">Roseovarius faecimaris</name>
    <dbReference type="NCBI Taxonomy" id="2494550"/>
    <lineage>
        <taxon>Bacteria</taxon>
        <taxon>Pseudomonadati</taxon>
        <taxon>Pseudomonadota</taxon>
        <taxon>Alphaproteobacteria</taxon>
        <taxon>Rhodobacterales</taxon>
        <taxon>Roseobacteraceae</taxon>
        <taxon>Roseovarius</taxon>
    </lineage>
</organism>
<sequence>MTKEILLHVGSPKCGSTYMQNVMLNNAALLEAAGVRYPHDGGTHPGNAADIKSITPARLDSYFAGGMQRVILSHEDLFSLVQHGDTLAALTAERGIAVQLLFFLRPFSEFVYGDYSQFMKQFFQRFLDTRNPYDGRDFKTFAQRRIDTMTPHLYLRRWQRRFPARPVIVASHRALRPTLAGWLGEALAERMDWDLPPGKVNKSLRMQDCDALAAAMRDPSVTQSEILAMRKEAFENLREPDAGRTPERTAWLEAQFAPHNKALLDEFGFDNRHPDHGGPS</sequence>
<dbReference type="OrthoDB" id="547419at2"/>
<geneLocation type="plasmid" evidence="2">
    <name>pmme07001</name>
</geneLocation>